<evidence type="ECO:0000256" key="10">
    <source>
        <dbReference type="ARBA" id="ARBA00049349"/>
    </source>
</evidence>
<evidence type="ECO:0000256" key="3">
    <source>
        <dbReference type="ARBA" id="ARBA00012900"/>
    </source>
</evidence>
<proteinExistence type="inferred from homology"/>
<keyword evidence="5" id="KW-0863">Zinc-finger</keyword>
<dbReference type="SMART" id="SM00545">
    <property type="entry name" value="JmjN"/>
    <property type="match status" value="1"/>
</dbReference>
<dbReference type="AlphaFoldDB" id="A0A0V1B1R4"/>
<protein>
    <recommendedName>
        <fullName evidence="3">[histone H3]-trimethyl-L-lysine(9) demethylase</fullName>
        <ecNumber evidence="3">1.14.11.66</ecNumber>
    </recommendedName>
</protein>
<dbReference type="Proteomes" id="UP000054776">
    <property type="component" value="Unassembled WGS sequence"/>
</dbReference>
<dbReference type="InterPro" id="IPR011011">
    <property type="entry name" value="Znf_FYVE_PHD"/>
</dbReference>
<keyword evidence="8" id="KW-0560">Oxidoreductase</keyword>
<comment type="catalytic activity">
    <reaction evidence="10">
        <text>N(6),N(6),N(6)-trimethyl-L-lysyl(9)-[histone H3] + 2 2-oxoglutarate + 2 O2 = N(6)-methyl-L-lysyl(9)-[histone H3] + 2 formaldehyde + 2 succinate + 2 CO2</text>
        <dbReference type="Rhea" id="RHEA:60200"/>
        <dbReference type="Rhea" id="RHEA-COMP:15538"/>
        <dbReference type="Rhea" id="RHEA-COMP:15542"/>
        <dbReference type="ChEBI" id="CHEBI:15379"/>
        <dbReference type="ChEBI" id="CHEBI:16526"/>
        <dbReference type="ChEBI" id="CHEBI:16810"/>
        <dbReference type="ChEBI" id="CHEBI:16842"/>
        <dbReference type="ChEBI" id="CHEBI:30031"/>
        <dbReference type="ChEBI" id="CHEBI:61929"/>
        <dbReference type="ChEBI" id="CHEBI:61961"/>
        <dbReference type="EC" id="1.14.11.66"/>
    </reaction>
</comment>
<keyword evidence="7" id="KW-0156">Chromatin regulator</keyword>
<evidence type="ECO:0000256" key="6">
    <source>
        <dbReference type="ARBA" id="ARBA00022833"/>
    </source>
</evidence>
<keyword evidence="13" id="KW-0489">Methyltransferase</keyword>
<keyword evidence="6" id="KW-0862">Zinc</keyword>
<comment type="subcellular location">
    <subcellularLocation>
        <location evidence="1">Nucleus</location>
    </subcellularLocation>
</comment>
<keyword evidence="4" id="KW-0479">Metal-binding</keyword>
<dbReference type="GO" id="GO:0032259">
    <property type="term" value="P:methylation"/>
    <property type="evidence" value="ECO:0007669"/>
    <property type="project" value="UniProtKB-KW"/>
</dbReference>
<evidence type="ECO:0000256" key="4">
    <source>
        <dbReference type="ARBA" id="ARBA00022723"/>
    </source>
</evidence>
<dbReference type="GO" id="GO:0008168">
    <property type="term" value="F:methyltransferase activity"/>
    <property type="evidence" value="ECO:0007669"/>
    <property type="project" value="UniProtKB-KW"/>
</dbReference>
<sequence>MDKFTDEKAFNWLSSWYCSSGCCLISLVMEFTLSPSEEEFVNFPDYIATIDNDMWKEQGYVKVVAPEKWRKSIVYDKTAIDNMTLEKTFWDKVTKGNLMYATDKLCSLFDENTNLWNISKLGTFLDKIVSFNGVTKPYLYFGMMKSIHSKISSAGIPVRQVVQLPGEFILTYPGAYHSGFNLGYNCAEAFCLCGHSTVRFDMVTVLDKLYRSGEINLEEMEKYYFENKSTLHPGNSKLVPYLKSTEPAVEKMETVDVTKKLDKLLCCSRCHVRVHARCYRCTDLSDDSDLAGWLCDVCKYQKGKVVCKLCGTSDSALLEYKKSKFCHVQCALLSQNVRFVCPSSHGGQKMIFQKAPLRGRCDYCDENKGTLIRCSEENCNAIFHLHCGRRLGVKYEVADFLTNSKGIHITCEAHSTKFESYVNRRVIVQVSHDHEEMGYIEDEYESIVYLVDFEDGCYSDVLDDDIGDFTQGQERGVLFCDVGKNEQCHPCYSF</sequence>
<dbReference type="GO" id="GO:0010468">
    <property type="term" value="P:regulation of gene expression"/>
    <property type="evidence" value="ECO:0007669"/>
    <property type="project" value="TreeGrafter"/>
</dbReference>
<keyword evidence="9" id="KW-0539">Nucleus</keyword>
<organism evidence="13 14">
    <name type="scientific">Trichinella spiralis</name>
    <name type="common">Trichina worm</name>
    <dbReference type="NCBI Taxonomy" id="6334"/>
    <lineage>
        <taxon>Eukaryota</taxon>
        <taxon>Metazoa</taxon>
        <taxon>Ecdysozoa</taxon>
        <taxon>Nematoda</taxon>
        <taxon>Enoplea</taxon>
        <taxon>Dorylaimia</taxon>
        <taxon>Trichinellida</taxon>
        <taxon>Trichinellidae</taxon>
        <taxon>Trichinella</taxon>
    </lineage>
</organism>
<evidence type="ECO:0000313" key="13">
    <source>
        <dbReference type="EMBL" id="KRY30942.1"/>
    </source>
</evidence>
<dbReference type="GO" id="GO:0140684">
    <property type="term" value="F:histone H3K9me2/H3K9me3 demethylase activity"/>
    <property type="evidence" value="ECO:0007669"/>
    <property type="project" value="UniProtKB-EC"/>
</dbReference>
<dbReference type="InterPro" id="IPR013083">
    <property type="entry name" value="Znf_RING/FYVE/PHD"/>
</dbReference>
<keyword evidence="13" id="KW-0808">Transferase</keyword>
<dbReference type="SUPFAM" id="SSF57903">
    <property type="entry name" value="FYVE/PHD zinc finger"/>
    <property type="match status" value="1"/>
</dbReference>
<dbReference type="GO" id="GO:0000785">
    <property type="term" value="C:chromatin"/>
    <property type="evidence" value="ECO:0007669"/>
    <property type="project" value="TreeGrafter"/>
</dbReference>
<dbReference type="PROSITE" id="PS51805">
    <property type="entry name" value="EPHD"/>
    <property type="match status" value="1"/>
</dbReference>
<evidence type="ECO:0000259" key="11">
    <source>
        <dbReference type="PROSITE" id="PS51183"/>
    </source>
</evidence>
<dbReference type="InterPro" id="IPR001965">
    <property type="entry name" value="Znf_PHD"/>
</dbReference>
<reference evidence="13 14" key="1">
    <citation type="submission" date="2015-01" db="EMBL/GenBank/DDBJ databases">
        <title>Evolution of Trichinella species and genotypes.</title>
        <authorList>
            <person name="Korhonen P.K."/>
            <person name="Edoardo P."/>
            <person name="Giuseppe L.R."/>
            <person name="Gasser R.B."/>
        </authorList>
    </citation>
    <scope>NUCLEOTIDE SEQUENCE [LARGE SCALE GENOMIC DNA]</scope>
    <source>
        <strain evidence="13">ISS3</strain>
    </source>
</reference>
<keyword evidence="14" id="KW-1185">Reference proteome</keyword>
<name>A0A0V1B1R4_TRISP</name>
<evidence type="ECO:0000259" key="12">
    <source>
        <dbReference type="PROSITE" id="PS51805"/>
    </source>
</evidence>
<dbReference type="PROSITE" id="PS51183">
    <property type="entry name" value="JMJN"/>
    <property type="match status" value="1"/>
</dbReference>
<feature type="domain" description="JmjN" evidence="11">
    <location>
        <begin position="30"/>
        <end position="72"/>
    </location>
</feature>
<dbReference type="OrthoDB" id="9547406at2759"/>
<keyword evidence="8" id="KW-0223">Dioxygenase</keyword>
<dbReference type="InterPro" id="IPR034732">
    <property type="entry name" value="EPHD"/>
</dbReference>
<dbReference type="InterPro" id="IPR003347">
    <property type="entry name" value="JmjC_dom"/>
</dbReference>
<dbReference type="Pfam" id="PF13832">
    <property type="entry name" value="zf-HC5HC2H_2"/>
    <property type="match status" value="1"/>
</dbReference>
<evidence type="ECO:0000256" key="1">
    <source>
        <dbReference type="ARBA" id="ARBA00004123"/>
    </source>
</evidence>
<dbReference type="Gene3D" id="3.30.40.10">
    <property type="entry name" value="Zinc/RING finger domain, C3HC4 (zinc finger)"/>
    <property type="match status" value="1"/>
</dbReference>
<dbReference type="Gene3D" id="2.60.120.650">
    <property type="entry name" value="Cupin"/>
    <property type="match status" value="3"/>
</dbReference>
<dbReference type="SMART" id="SM00249">
    <property type="entry name" value="PHD"/>
    <property type="match status" value="2"/>
</dbReference>
<comment type="similarity">
    <text evidence="2">Belongs to the JHDM3 histone demethylase family.</text>
</comment>
<evidence type="ECO:0000256" key="2">
    <source>
        <dbReference type="ARBA" id="ARBA00009711"/>
    </source>
</evidence>
<evidence type="ECO:0000256" key="7">
    <source>
        <dbReference type="ARBA" id="ARBA00022853"/>
    </source>
</evidence>
<dbReference type="SUPFAM" id="SSF51197">
    <property type="entry name" value="Clavaminate synthase-like"/>
    <property type="match status" value="1"/>
</dbReference>
<evidence type="ECO:0000256" key="8">
    <source>
        <dbReference type="ARBA" id="ARBA00022964"/>
    </source>
</evidence>
<comment type="caution">
    <text evidence="13">The sequence shown here is derived from an EMBL/GenBank/DDBJ whole genome shotgun (WGS) entry which is preliminary data.</text>
</comment>
<dbReference type="EC" id="1.14.11.66" evidence="3"/>
<evidence type="ECO:0000313" key="14">
    <source>
        <dbReference type="Proteomes" id="UP000054776"/>
    </source>
</evidence>
<evidence type="ECO:0000256" key="9">
    <source>
        <dbReference type="ARBA" id="ARBA00023242"/>
    </source>
</evidence>
<accession>A0A0V1B1R4</accession>
<evidence type="ECO:0000256" key="5">
    <source>
        <dbReference type="ARBA" id="ARBA00022771"/>
    </source>
</evidence>
<dbReference type="InterPro" id="IPR003349">
    <property type="entry name" value="JmjN"/>
</dbReference>
<dbReference type="GO" id="GO:0005634">
    <property type="term" value="C:nucleus"/>
    <property type="evidence" value="ECO:0007669"/>
    <property type="project" value="UniProtKB-SubCell"/>
</dbReference>
<dbReference type="eggNOG" id="KOG0958">
    <property type="taxonomic scope" value="Eukaryota"/>
</dbReference>
<dbReference type="GO" id="GO:0008270">
    <property type="term" value="F:zinc ion binding"/>
    <property type="evidence" value="ECO:0007669"/>
    <property type="project" value="UniProtKB-KW"/>
</dbReference>
<dbReference type="PANTHER" id="PTHR10694">
    <property type="entry name" value="LYSINE-SPECIFIC DEMETHYLASE"/>
    <property type="match status" value="1"/>
</dbReference>
<dbReference type="Pfam" id="PF02373">
    <property type="entry name" value="JmjC"/>
    <property type="match status" value="1"/>
</dbReference>
<dbReference type="EMBL" id="JYDH01000128">
    <property type="protein sequence ID" value="KRY30942.1"/>
    <property type="molecule type" value="Genomic_DNA"/>
</dbReference>
<feature type="domain" description="PHD-type" evidence="12">
    <location>
        <begin position="304"/>
        <end position="415"/>
    </location>
</feature>
<gene>
    <name evidence="13" type="primary">KDM4E</name>
    <name evidence="13" type="ORF">T01_787</name>
</gene>